<dbReference type="Gene3D" id="3.30.559.30">
    <property type="entry name" value="Nonribosomal peptide synthetase, condensation domain"/>
    <property type="match status" value="2"/>
</dbReference>
<evidence type="ECO:0000313" key="10">
    <source>
        <dbReference type="EMBL" id="MCY9598621.1"/>
    </source>
</evidence>
<dbReference type="Pfam" id="PF00501">
    <property type="entry name" value="AMP-binding"/>
    <property type="match status" value="2"/>
</dbReference>
<dbReference type="SUPFAM" id="SSF47336">
    <property type="entry name" value="ACP-like"/>
    <property type="match status" value="2"/>
</dbReference>
<dbReference type="Gene3D" id="2.30.38.10">
    <property type="entry name" value="Luciferase, Domain 3"/>
    <property type="match status" value="2"/>
</dbReference>
<evidence type="ECO:0000256" key="4">
    <source>
        <dbReference type="ARBA" id="ARBA00022553"/>
    </source>
</evidence>
<evidence type="ECO:0000256" key="6">
    <source>
        <dbReference type="ARBA" id="ARBA00023194"/>
    </source>
</evidence>
<dbReference type="Pfam" id="PF13193">
    <property type="entry name" value="AMP-binding_C"/>
    <property type="match status" value="2"/>
</dbReference>
<comment type="similarity">
    <text evidence="2">Belongs to the ATP-dependent AMP-binding enzyme family.</text>
</comment>
<dbReference type="Gene3D" id="3.30.559.10">
    <property type="entry name" value="Chloramphenicol acetyltransferase-like domain"/>
    <property type="match status" value="3"/>
</dbReference>
<dbReference type="PROSITE" id="PS00012">
    <property type="entry name" value="PHOSPHOPANTETHEINE"/>
    <property type="match status" value="1"/>
</dbReference>
<dbReference type="PROSITE" id="PS50075">
    <property type="entry name" value="CARRIER"/>
    <property type="match status" value="2"/>
</dbReference>
<feature type="domain" description="Carrier" evidence="9">
    <location>
        <begin position="2059"/>
        <end position="2133"/>
    </location>
</feature>
<dbReference type="InterPro" id="IPR006162">
    <property type="entry name" value="Ppantetheine_attach_site"/>
</dbReference>
<dbReference type="InterPro" id="IPR036736">
    <property type="entry name" value="ACP-like_sf"/>
</dbReference>
<keyword evidence="11" id="KW-1185">Reference proteome</keyword>
<evidence type="ECO:0000256" key="2">
    <source>
        <dbReference type="ARBA" id="ARBA00006432"/>
    </source>
</evidence>
<proteinExistence type="inferred from homology"/>
<protein>
    <submittedName>
        <fullName evidence="10">Amino acid adenylation domain-containing protein</fullName>
    </submittedName>
</protein>
<dbReference type="EMBL" id="JAMDMJ010000033">
    <property type="protein sequence ID" value="MCY9598621.1"/>
    <property type="molecule type" value="Genomic_DNA"/>
</dbReference>
<dbReference type="Gene3D" id="1.10.1200.10">
    <property type="entry name" value="ACP-like"/>
    <property type="match status" value="1"/>
</dbReference>
<evidence type="ECO:0000259" key="9">
    <source>
        <dbReference type="PROSITE" id="PS50075"/>
    </source>
</evidence>
<dbReference type="SMART" id="SM00823">
    <property type="entry name" value="PKS_PP"/>
    <property type="match status" value="2"/>
</dbReference>
<evidence type="ECO:0000256" key="5">
    <source>
        <dbReference type="ARBA" id="ARBA00022737"/>
    </source>
</evidence>
<evidence type="ECO:0000256" key="1">
    <source>
        <dbReference type="ARBA" id="ARBA00001957"/>
    </source>
</evidence>
<keyword evidence="7" id="KW-0511">Multifunctional enzyme</keyword>
<dbReference type="Gene3D" id="3.40.50.980">
    <property type="match status" value="4"/>
</dbReference>
<dbReference type="InterPro" id="IPR020845">
    <property type="entry name" value="AMP-binding_CS"/>
</dbReference>
<dbReference type="InterPro" id="IPR000873">
    <property type="entry name" value="AMP-dep_synth/lig_dom"/>
</dbReference>
<evidence type="ECO:0000256" key="7">
    <source>
        <dbReference type="ARBA" id="ARBA00023268"/>
    </source>
</evidence>
<feature type="domain" description="Carrier" evidence="9">
    <location>
        <begin position="1003"/>
        <end position="1078"/>
    </location>
</feature>
<evidence type="ECO:0000313" key="11">
    <source>
        <dbReference type="Proteomes" id="UP001527202"/>
    </source>
</evidence>
<dbReference type="GeneID" id="95375950"/>
<sequence>MDLSKRIASLSPEKRKLLEARLAQEGLSASRPAGGGAGTSAGLRPLEKMDAYPVSAGQKRLLLIQEIGDTAAAYNMPFVLLARGPVHVGKIQGAFEALISRHETLRTSFRKRDGEYDQIIHGPDEILFKLDYSEETVSSVEEERNVIERCVSSFIRPFDVSRAPLFRAALIRLAPERHLLMTDMHHTVSDGLSLQILAEEFNRLYRGEILPELPVHYKEYAYWQQERMRDGVFLKQEKYWLDVFEGEIPVLNMPADFPRPQLQSFEGGRCEFETDRGLADKLRRLASETGSTLYMVLLAAYYVLLHKYTDQEDIVIGTPVGGRTHTQLQPLIGMFVNTLAIRQAPAGSKTFLSFLNEIKEGTLGAFDHEEYPLESLLEKLGLRRDVSRNPLFDTVFSLQTKGSQSMEMEGLLLEPYEAQSGVSKFDLSLLAEEDEELTFTFEYATKLYAKQTVERLAGHYIQILREIAENRSLMLSQIGMLSAEERRLLLEELNETAAPYSRTSTIHGLFEEQVEKHPDRIAVSFEDRRYTYYELNARSNRLAAAMQDLGVGPDTIVAIMPERSPEMVIGILAILKAGGAYLPVDPEYPQERISYMLEDSGTRILLTHRHLAGSTEFTGHTVFMEDEQWYTGVETNPHVSVTSDHLAYVIYTSGTTGKPKGVMIEHRGMANMKLFYENTLGLGPEDRIVQFASFSFDASVWEMYMALFMGGGLYLAPKEKLVQLDSFEAFVRDNGITLAMLPPTFAVYLDPGRLPSLRILITGGSESSPELVRRWSPHVDYFNAYGPTEATICATVWEAKRGTAVQNHRMIPIGKPLYNTQVYLVNADLQLVPRGTAGELCIGGEALSRGYLHREALTGEKFVPNPFDPGRKMYRTGDLARWLPDGNLEYLGRIDHQVKIRGYRIELGEIETRLLQHGGVRETIVLVHEISSEKTLCAYYTSEGESPAASELREHMASGLPSYMVPAHFIPLKEFPLTPNGKIDRKALQAPDPSSGASDEYTAPETETEVRLVSLWQEVLGAERVSLHDNFFERGGHSLKAALLLAKISKEFGVELPLRKVFEAQTLQAQADAITAKGRTEAAYAPISKATEKPWYPVSPAQHRLLVVQEISGAATAYNVPLILEVKGALNPEKVNETFRKLIARHEALRTSFTRIQEEYVQVIHDPAQISFQVEVTELADLSTDWTDDQNEAHIKTIADGFIRPFDLGTAPLLRASLVKTEVERHLLLIDMHHLITDGTSLERMTEEFTRLYRGEELEELSVQYKDYTLWQNQLSADGTVARQEKFWLDTFSGEIPVLNFPLDYARPQLQSFEGAVYGFEADHDLTRRLQQAASRQGATLYMILLAAYNALLAQYSGQDDLIIGTPVAGRPHADLEDVLGMFVNTLPLRNYPSGSKTFAAFLDEVKQNALQAFENQLVPLEDLILKLQLRRDVSRNPLFDTVFVLQNTESREPGADGVEFAAVEHHNGISKFDLTLTAQETESTEGPLLSLSFEYATKLYKEDTIRKFADHYVQLLKQISQNPDMKLSDIDLLTVSERDLILEQFNATKTEYPRDAAVHELFEEQAALRPDEAAVLFGDKEITYAELNRKANQLAWKLHEIGVAKDTLVGIMAERSPEMIVAILAILKAGGAFLPIDPSYPEDRIAYMLDDSSAAVMLAGDPNSAQSLLGSFKGTVLSLADPSVYTGSESNLPRTANAESLAYVMYTSGSTGRPKGVMIEHRSVVRLVKNTNFVTFGPSDRILLTGALVFDACTFEIWGALLNGLQLCIVPESVFLHAGKLEEALQAYGITTMWLTSPLFNQLALTNPALFAPLRYLLVGGDVLSPTMIASVRNSCPQLTVINGYGPTENTTFSCCFPIDREYGNIPIGRPIANSTAYVVDLSGRLLPVGLQGEICVGGDGLARGYLNREDLNREKFVPNPFRPGERMYRTGDLGRWLPDGSIEYLGRMDQQVKIRGYRIEPGEIETRLLGHESVREAFVAVKESGEGLKFLCAYIGTSDFLTPSEVKAYLSGRIPDYMIPARFVFLPSLPLTKNGKIDRRALPEPEQDGLSSSPYAPPRSAKERLLAGVWESVLGVERVGIDDNFFELGGHSLKAIQLISKAQELGLEIGMHQLFQVQTIRGLSELLPAFKEAEEAGSESPGKHSDHVRDNAVTKIFEEAEQLLRDTFGPGFGLKADMREDKKVVILQLFSDHEKRLPEITQFIRSNFHKDLHPHFIEPQLVSEEGDEEKVAAAEIGQALQAEALNLTESDLQDTLMRVLKKVSSAHEAWGTALTQMPAAEQYSLAPIQEYHLAYPEASGTILSFDEIIDTQRLNAALQRVIEKHDLLRSQLVQTGEQWGWELKEKSPGFALPVVDLSAYLPSVQQRIMSGLLKELYLRPYELGGSAALYRFALISLNLREHILLLPCSHIIFDGMSSEILRSDVLAYYNADEDQSSRHEGNRPDHSYRSYVGQVRQGPAGIGDAEINERFRLESFYQQTSVIGEALQGKKRSKATKYRHEINMEGQDAGTDLAERMWEKALDLAERFFSRYVGLEEVPVWLTNYGRHYTGRHYYDTIGEFIDQIPVLLGGISGDEKRSVQNLLQAASTHNLNFFNLIYNRETAEDYPLSGYYLQNSLHKLPIVVNYLGETQQDGELLQELDDPDIDSTEVRPVIYFTVQHTGNLLHISLLLPYEEDEETIRRMFESVIPTFQTIKL</sequence>
<comment type="cofactor">
    <cofactor evidence="1">
        <name>pantetheine 4'-phosphate</name>
        <dbReference type="ChEBI" id="CHEBI:47942"/>
    </cofactor>
</comment>
<dbReference type="Pfam" id="PF00668">
    <property type="entry name" value="Condensation"/>
    <property type="match status" value="3"/>
</dbReference>
<dbReference type="NCBIfam" id="NF003417">
    <property type="entry name" value="PRK04813.1"/>
    <property type="match status" value="2"/>
</dbReference>
<dbReference type="InterPro" id="IPR020806">
    <property type="entry name" value="PKS_PP-bd"/>
</dbReference>
<keyword evidence="3" id="KW-0596">Phosphopantetheine</keyword>
<evidence type="ECO:0000256" key="3">
    <source>
        <dbReference type="ARBA" id="ARBA00022450"/>
    </source>
</evidence>
<name>A0ABT4FJC3_9BACL</name>
<dbReference type="NCBIfam" id="TIGR01733">
    <property type="entry name" value="AA-adenyl-dom"/>
    <property type="match status" value="2"/>
</dbReference>
<keyword evidence="4" id="KW-0597">Phosphoprotein</keyword>
<dbReference type="PANTHER" id="PTHR45527">
    <property type="entry name" value="NONRIBOSOMAL PEPTIDE SYNTHETASE"/>
    <property type="match status" value="1"/>
</dbReference>
<dbReference type="Proteomes" id="UP001527202">
    <property type="component" value="Unassembled WGS sequence"/>
</dbReference>
<dbReference type="CDD" id="cd19531">
    <property type="entry name" value="LCL_NRPS-like"/>
    <property type="match status" value="2"/>
</dbReference>
<dbReference type="PROSITE" id="PS00455">
    <property type="entry name" value="AMP_BINDING"/>
    <property type="match status" value="2"/>
</dbReference>
<gene>
    <name evidence="10" type="ORF">M5X16_22980</name>
</gene>
<reference evidence="10 11" key="1">
    <citation type="submission" date="2022-05" db="EMBL/GenBank/DDBJ databases">
        <title>Genome Sequencing of Bee-Associated Microbes.</title>
        <authorList>
            <person name="Dunlap C."/>
        </authorList>
    </citation>
    <scope>NUCLEOTIDE SEQUENCE [LARGE SCALE GENOMIC DNA]</scope>
    <source>
        <strain evidence="10 11">NRRL B-23120</strain>
    </source>
</reference>
<dbReference type="Pfam" id="PF00550">
    <property type="entry name" value="PP-binding"/>
    <property type="match status" value="2"/>
</dbReference>
<accession>A0ABT4FJC3</accession>
<feature type="region of interest" description="Disordered" evidence="8">
    <location>
        <begin position="983"/>
        <end position="1005"/>
    </location>
</feature>
<keyword evidence="5" id="KW-0677">Repeat</keyword>
<organism evidence="10 11">
    <name type="scientific">Paenibacillus chitinolyticus</name>
    <dbReference type="NCBI Taxonomy" id="79263"/>
    <lineage>
        <taxon>Bacteria</taxon>
        <taxon>Bacillati</taxon>
        <taxon>Bacillota</taxon>
        <taxon>Bacilli</taxon>
        <taxon>Bacillales</taxon>
        <taxon>Paenibacillaceae</taxon>
        <taxon>Paenibacillus</taxon>
    </lineage>
</organism>
<dbReference type="SUPFAM" id="SSF56801">
    <property type="entry name" value="Acetyl-CoA synthetase-like"/>
    <property type="match status" value="2"/>
</dbReference>
<dbReference type="InterPro" id="IPR009081">
    <property type="entry name" value="PP-bd_ACP"/>
</dbReference>
<evidence type="ECO:0000256" key="8">
    <source>
        <dbReference type="SAM" id="MobiDB-lite"/>
    </source>
</evidence>
<dbReference type="Gene3D" id="3.40.50.1820">
    <property type="entry name" value="alpha/beta hydrolase"/>
    <property type="match status" value="1"/>
</dbReference>
<dbReference type="Gene3D" id="3.30.300.30">
    <property type="match status" value="2"/>
</dbReference>
<dbReference type="InterPro" id="IPR023213">
    <property type="entry name" value="CAT-like_dom_sf"/>
</dbReference>
<dbReference type="RefSeq" id="WP_241688866.1">
    <property type="nucleotide sequence ID" value="NZ_CP026520.1"/>
</dbReference>
<dbReference type="CDD" id="cd12117">
    <property type="entry name" value="A_NRPS_Srf_like"/>
    <property type="match status" value="1"/>
</dbReference>
<dbReference type="InterPro" id="IPR025110">
    <property type="entry name" value="AMP-bd_C"/>
</dbReference>
<dbReference type="InterPro" id="IPR029058">
    <property type="entry name" value="AB_hydrolase_fold"/>
</dbReference>
<comment type="caution">
    <text evidence="10">The sequence shown here is derived from an EMBL/GenBank/DDBJ whole genome shotgun (WGS) entry which is preliminary data.</text>
</comment>
<dbReference type="PANTHER" id="PTHR45527:SF1">
    <property type="entry name" value="FATTY ACID SYNTHASE"/>
    <property type="match status" value="1"/>
</dbReference>
<dbReference type="InterPro" id="IPR045851">
    <property type="entry name" value="AMP-bd_C_sf"/>
</dbReference>
<dbReference type="InterPro" id="IPR010071">
    <property type="entry name" value="AA_adenyl_dom"/>
</dbReference>
<keyword evidence="6" id="KW-0045">Antibiotic biosynthesis</keyword>
<dbReference type="InterPro" id="IPR001242">
    <property type="entry name" value="Condensation_dom"/>
</dbReference>
<dbReference type="SUPFAM" id="SSF52777">
    <property type="entry name" value="CoA-dependent acyltransferases"/>
    <property type="match status" value="5"/>
</dbReference>